<evidence type="ECO:0000259" key="2">
    <source>
        <dbReference type="Pfam" id="PF10545"/>
    </source>
</evidence>
<feature type="compositionally biased region" description="Basic and acidic residues" evidence="1">
    <location>
        <begin position="195"/>
        <end position="205"/>
    </location>
</feature>
<dbReference type="InterPro" id="IPR006578">
    <property type="entry name" value="MADF-dom"/>
</dbReference>
<dbReference type="OrthoDB" id="6287635at2759"/>
<evidence type="ECO:0000256" key="1">
    <source>
        <dbReference type="SAM" id="MobiDB-lite"/>
    </source>
</evidence>
<protein>
    <submittedName>
        <fullName evidence="3">Uncharacterized protein LOC114341356</fullName>
    </submittedName>
</protein>
<feature type="compositionally biased region" description="Basic and acidic residues" evidence="1">
    <location>
        <begin position="528"/>
        <end position="546"/>
    </location>
</feature>
<dbReference type="InParanoid" id="A0A6P7GPH7"/>
<feature type="region of interest" description="Disordered" evidence="1">
    <location>
        <begin position="1402"/>
        <end position="1460"/>
    </location>
</feature>
<feature type="compositionally biased region" description="Basic and acidic residues" evidence="1">
    <location>
        <begin position="652"/>
        <end position="664"/>
    </location>
</feature>
<feature type="compositionally biased region" description="Polar residues" evidence="1">
    <location>
        <begin position="301"/>
        <end position="317"/>
    </location>
</feature>
<feature type="region of interest" description="Disordered" evidence="1">
    <location>
        <begin position="301"/>
        <end position="357"/>
    </location>
</feature>
<feature type="compositionally biased region" description="Basic and acidic residues" evidence="1">
    <location>
        <begin position="1415"/>
        <end position="1439"/>
    </location>
</feature>
<feature type="domain" description="MADF" evidence="2">
    <location>
        <begin position="10"/>
        <end position="50"/>
    </location>
</feature>
<dbReference type="RefSeq" id="XP_028147947.1">
    <property type="nucleotide sequence ID" value="XM_028292146.1"/>
</dbReference>
<dbReference type="Pfam" id="PF10545">
    <property type="entry name" value="MADF_DNA_bdg"/>
    <property type="match status" value="1"/>
</dbReference>
<feature type="compositionally biased region" description="Basic residues" evidence="1">
    <location>
        <begin position="1090"/>
        <end position="1100"/>
    </location>
</feature>
<evidence type="ECO:0000313" key="3">
    <source>
        <dbReference type="RefSeq" id="XP_028147947.1"/>
    </source>
</evidence>
<feature type="compositionally biased region" description="Basic and acidic residues" evidence="1">
    <location>
        <begin position="623"/>
        <end position="637"/>
    </location>
</feature>
<feature type="compositionally biased region" description="Low complexity" evidence="1">
    <location>
        <begin position="606"/>
        <end position="615"/>
    </location>
</feature>
<feature type="compositionally biased region" description="Polar residues" evidence="1">
    <location>
        <begin position="547"/>
        <end position="569"/>
    </location>
</feature>
<organism evidence="3">
    <name type="scientific">Diabrotica virgifera virgifera</name>
    <name type="common">western corn rootworm</name>
    <dbReference type="NCBI Taxonomy" id="50390"/>
    <lineage>
        <taxon>Eukaryota</taxon>
        <taxon>Metazoa</taxon>
        <taxon>Ecdysozoa</taxon>
        <taxon>Arthropoda</taxon>
        <taxon>Hexapoda</taxon>
        <taxon>Insecta</taxon>
        <taxon>Pterygota</taxon>
        <taxon>Neoptera</taxon>
        <taxon>Endopterygota</taxon>
        <taxon>Coleoptera</taxon>
        <taxon>Polyphaga</taxon>
        <taxon>Cucujiformia</taxon>
        <taxon>Chrysomeloidea</taxon>
        <taxon>Chrysomelidae</taxon>
        <taxon>Galerucinae</taxon>
        <taxon>Diabroticina</taxon>
        <taxon>Diabroticites</taxon>
        <taxon>Diabrotica</taxon>
    </lineage>
</organism>
<feature type="compositionally biased region" description="Polar residues" evidence="1">
    <location>
        <begin position="594"/>
        <end position="605"/>
    </location>
</feature>
<name>A0A6P7GPH7_DIAVI</name>
<feature type="region of interest" description="Disordered" evidence="1">
    <location>
        <begin position="941"/>
        <end position="965"/>
    </location>
</feature>
<feature type="compositionally biased region" description="Basic and acidic residues" evidence="1">
    <location>
        <begin position="1077"/>
        <end position="1089"/>
    </location>
</feature>
<feature type="region of interest" description="Disordered" evidence="1">
    <location>
        <begin position="1077"/>
        <end position="1123"/>
    </location>
</feature>
<sequence>MANNIDVDFLIVLVQSRPVLWDKTLDVYKDRNATRNAWRKVLVEVNSDFENLEDQEKTKFEFVDEDIVDLVQPQGNPNEDEESEEAISLPDRVSHADVIKTLDVALHYVEQNPAALTVDVMFMLQGRLENTNYYNEHRSKSLKLSEQLLYLLTTKVPSSRASTPSISYYGSQIDYMSPAHIDVETTPVDTLPGNSDHDHTFVESPRRKKVLNGRSRSSSEDSPNGKRGVDIIDTATLAQNLMDNTVFQEKIAQTINKVVEKQKKTTEADELNQTVKSAVEVAEADPLFDELLREILDTTNNAGHNSKVSEPTSSGISTKKKDATDTNANAKEVEERIADEQPISEPNNPPTQIPDNSQMNIPQMNDNPQMPIVTFNNPVDGYLITNQTSAASVASCMTNPMYINTLSGAYILPTITPTIRILSNTTIPPVITPPVITPPVLTEPDIMSMPIIIDNKSPKKEQGRKKVKVLLPQRDPTGIQDYFKNYNPADPGICQTDPPTNMPTISNPTERPGLKRVMYPITSRKSSKKADTIPKENVEHTHKSNVDPDSNNVENSAQDVGEVTNSPEKINTPVPREPLKKSTPKSASHVRNLDFSSPPVTNKQRSSSPSKSVPSQKTQATKDLFKTTETSEKDQAAKDLFPTTETAQKKQTPKDILKPTKSKTDTQTWDSALRATVPEKLDKTPVRRGRRKGKKVVKKAKLNSTTEEEALQLEQAIKTPVKKTGETEILEENNENELETIENQNILNTQVKTILSPSKLNNTTKNILEPNKTDVTKYVTPENNKPTTSWPIKANRNIMPMLETPVKVSLPTTPGISTPLDINFSVMSSTSTPFTKMLEANLDMKGLDIGSIPTPLPITPGMPPFTPSMDLCSPYSNRPTDYSTGSSYYQPSDNEQNKNLEAHLREMEKASTQETAKPLDHLQMFNKNVIGKKNLSLMKKNFDSDSSTNSTRTEDDAEKTSVSDSDCDDTVIFKKAVSTVSPTKRYSLRSRASVDKSISPKKTPVRKKTAKTPVKKEKKTVSKGKKIANTGQDLETATKVEEVKTVLHELKPGTAMKGMTTSQTSVLEDLARKRQRVADSLKPKVEPLKTKKPPTSKFKIKPIDYTSKTQRKNESPRKRKKMKELRTVLSDLITSDDSDFNLQLSSSDDEKEIPKENKNLNIDKADNTASDVEAQNLIKGLKERGIHLMKNKSPIKKNVDGEDKEFVNTSAAHLDTVDRDSFDVKKSESFSVIHMVHDEDYKPKSNQVMSQNEHKVEYIGRLYLESIGAEVNVHLKQTELCTLFEMDPKTVSTNTTKRDIDSGLKSESNNPANKEQMIDVKVLPKNTVTKNTNINENSQILTIDPMTVCETVLTEKSSKLKKKVVKELTNKKELNKRNSTETKETDVDSKTKVVDSKKITEKVTKQGSGSSREVISIEKNDDTPKKIVQKKSDEIDSSKTKATNLENPHTHPADAKSSMQKHVVDEINEINEYLKMSKNKPAKEKSIHASNSDKDSLKIQEDTKKRKRYFDDPDEIVKEVISKRRCSVETKEIVKVVKSSNLKDEKITKSTEEKQSVDVVNEKKMRVEKRSKDAPELDSKHVKQNSKEKGTDNVANATEGRKTTEKNQPDKQSLKTNPETETQSEETSEVVEKKTKRKAEDKLVNKAKHAKRLVQQKLNIPRVAKSKSDEDLKVKINLDNIDIKIKSKVEDKAGTSGNISNRKDSTCDTSVNDDLMNFAATGKDDDATTSSERNTKTRKLFHEDLTQNPHETLIKRVDIDTFLNSIHNPTHKKTHNT</sequence>
<feature type="compositionally biased region" description="Basic and acidic residues" evidence="1">
    <location>
        <begin position="1481"/>
        <end position="1508"/>
    </location>
</feature>
<gene>
    <name evidence="3" type="primary">LOC114341356</name>
</gene>
<feature type="region of interest" description="Disordered" evidence="1">
    <location>
        <begin position="496"/>
        <end position="667"/>
    </location>
</feature>
<reference evidence="3" key="1">
    <citation type="submission" date="2025-08" db="UniProtKB">
        <authorList>
            <consortium name="RefSeq"/>
        </authorList>
    </citation>
    <scope>IDENTIFICATION</scope>
    <source>
        <tissue evidence="3">Whole insect</tissue>
    </source>
</reference>
<feature type="region of interest" description="Disordered" evidence="1">
    <location>
        <begin position="1537"/>
        <end position="1650"/>
    </location>
</feature>
<proteinExistence type="predicted"/>
<feature type="compositionally biased region" description="Basic and acidic residues" evidence="1">
    <location>
        <begin position="952"/>
        <end position="961"/>
    </location>
</feature>
<feature type="compositionally biased region" description="Basic and acidic residues" evidence="1">
    <location>
        <begin position="1599"/>
        <end position="1613"/>
    </location>
</feature>
<feature type="compositionally biased region" description="Basic and acidic residues" evidence="1">
    <location>
        <begin position="217"/>
        <end position="228"/>
    </location>
</feature>
<feature type="compositionally biased region" description="Basic residues" evidence="1">
    <location>
        <begin position="1016"/>
        <end position="1026"/>
    </location>
</feature>
<feature type="compositionally biased region" description="Polar residues" evidence="1">
    <location>
        <begin position="497"/>
        <end position="509"/>
    </location>
</feature>
<feature type="region of interest" description="Disordered" evidence="1">
    <location>
        <begin position="988"/>
        <end position="1026"/>
    </location>
</feature>
<feature type="compositionally biased region" description="Basic and acidic residues" evidence="1">
    <location>
        <begin position="1537"/>
        <end position="1591"/>
    </location>
</feature>
<feature type="compositionally biased region" description="Basic and acidic residues" evidence="1">
    <location>
        <begin position="1630"/>
        <end position="1644"/>
    </location>
</feature>
<feature type="region of interest" description="Disordered" evidence="1">
    <location>
        <begin position="1475"/>
        <end position="1508"/>
    </location>
</feature>
<accession>A0A6P7GPH7</accession>
<feature type="region of interest" description="Disordered" evidence="1">
    <location>
        <begin position="188"/>
        <end position="228"/>
    </location>
</feature>